<dbReference type="GO" id="GO:0005615">
    <property type="term" value="C:extracellular space"/>
    <property type="evidence" value="ECO:0007669"/>
    <property type="project" value="TreeGrafter"/>
</dbReference>
<dbReference type="GO" id="GO:0070006">
    <property type="term" value="F:metalloaminopeptidase activity"/>
    <property type="evidence" value="ECO:0007669"/>
    <property type="project" value="TreeGrafter"/>
</dbReference>
<dbReference type="RefSeq" id="WP_158870044.1">
    <property type="nucleotide sequence ID" value="NZ_CP046401.1"/>
</dbReference>
<evidence type="ECO:0000256" key="4">
    <source>
        <dbReference type="ARBA" id="ARBA00012564"/>
    </source>
</evidence>
<accession>A0A6I6K2R0</accession>
<dbReference type="GO" id="GO:0005737">
    <property type="term" value="C:cytoplasm"/>
    <property type="evidence" value="ECO:0007669"/>
    <property type="project" value="TreeGrafter"/>
</dbReference>
<evidence type="ECO:0000259" key="13">
    <source>
        <dbReference type="Pfam" id="PF01433"/>
    </source>
</evidence>
<dbReference type="InterPro" id="IPR011989">
    <property type="entry name" value="ARM-like"/>
</dbReference>
<keyword evidence="10" id="KW-0862">Zinc</keyword>
<keyword evidence="6 15" id="KW-0031">Aminopeptidase</keyword>
<dbReference type="EMBL" id="CP046401">
    <property type="protein sequence ID" value="QGY46797.1"/>
    <property type="molecule type" value="Genomic_DNA"/>
</dbReference>
<keyword evidence="9" id="KW-0378">Hydrolase</keyword>
<evidence type="ECO:0000259" key="14">
    <source>
        <dbReference type="Pfam" id="PF17900"/>
    </source>
</evidence>
<name>A0A6I6K2R0_9BACT</name>
<organism evidence="15 16">
    <name type="scientific">Maribellus comscasis</name>
    <dbReference type="NCBI Taxonomy" id="2681766"/>
    <lineage>
        <taxon>Bacteria</taxon>
        <taxon>Pseudomonadati</taxon>
        <taxon>Bacteroidota</taxon>
        <taxon>Bacteroidia</taxon>
        <taxon>Marinilabiliales</taxon>
        <taxon>Prolixibacteraceae</taxon>
        <taxon>Maribellus</taxon>
    </lineage>
</organism>
<protein>
    <recommendedName>
        <fullName evidence="5">Aminopeptidase N</fullName>
        <ecNumber evidence="4">3.4.11.2</ecNumber>
    </recommendedName>
</protein>
<dbReference type="KEGG" id="mcos:GM418_25000"/>
<evidence type="ECO:0000256" key="6">
    <source>
        <dbReference type="ARBA" id="ARBA00022438"/>
    </source>
</evidence>
<dbReference type="Pfam" id="PF13646">
    <property type="entry name" value="HEAT_2"/>
    <property type="match status" value="1"/>
</dbReference>
<keyword evidence="11" id="KW-0482">Metalloprotease</keyword>
<dbReference type="InterPro" id="IPR014782">
    <property type="entry name" value="Peptidase_M1_dom"/>
</dbReference>
<comment type="similarity">
    <text evidence="3">Belongs to the peptidase M1 family.</text>
</comment>
<dbReference type="PANTHER" id="PTHR11533:SF174">
    <property type="entry name" value="PUROMYCIN-SENSITIVE AMINOPEPTIDASE-RELATED"/>
    <property type="match status" value="1"/>
</dbReference>
<evidence type="ECO:0000256" key="5">
    <source>
        <dbReference type="ARBA" id="ARBA00015611"/>
    </source>
</evidence>
<dbReference type="AlphaFoldDB" id="A0A6I6K2R0"/>
<feature type="signal peptide" evidence="12">
    <location>
        <begin position="1"/>
        <end position="19"/>
    </location>
</feature>
<dbReference type="Gene3D" id="1.25.10.10">
    <property type="entry name" value="Leucine-rich Repeat Variant"/>
    <property type="match status" value="1"/>
</dbReference>
<evidence type="ECO:0000256" key="9">
    <source>
        <dbReference type="ARBA" id="ARBA00022801"/>
    </source>
</evidence>
<comment type="cofactor">
    <cofactor evidence="2">
        <name>Zn(2+)</name>
        <dbReference type="ChEBI" id="CHEBI:29105"/>
    </cofactor>
</comment>
<reference evidence="15 16" key="1">
    <citation type="submission" date="2019-11" db="EMBL/GenBank/DDBJ databases">
        <authorList>
            <person name="Zheng R.K."/>
            <person name="Sun C.M."/>
        </authorList>
    </citation>
    <scope>NUCLEOTIDE SEQUENCE [LARGE SCALE GENOMIC DNA]</scope>
    <source>
        <strain evidence="15 16">WC007</strain>
    </source>
</reference>
<dbReference type="Pfam" id="PF01433">
    <property type="entry name" value="Peptidase_M1"/>
    <property type="match status" value="1"/>
</dbReference>
<dbReference type="SUPFAM" id="SSF48371">
    <property type="entry name" value="ARM repeat"/>
    <property type="match status" value="1"/>
</dbReference>
<keyword evidence="16" id="KW-1185">Reference proteome</keyword>
<evidence type="ECO:0000256" key="2">
    <source>
        <dbReference type="ARBA" id="ARBA00001947"/>
    </source>
</evidence>
<evidence type="ECO:0000256" key="3">
    <source>
        <dbReference type="ARBA" id="ARBA00010136"/>
    </source>
</evidence>
<dbReference type="CDD" id="cd09603">
    <property type="entry name" value="M1_APN_like"/>
    <property type="match status" value="1"/>
</dbReference>
<dbReference type="GO" id="GO:0043171">
    <property type="term" value="P:peptide catabolic process"/>
    <property type="evidence" value="ECO:0007669"/>
    <property type="project" value="TreeGrafter"/>
</dbReference>
<dbReference type="SUPFAM" id="SSF55486">
    <property type="entry name" value="Metalloproteases ('zincins'), catalytic domain"/>
    <property type="match status" value="1"/>
</dbReference>
<dbReference type="PRINTS" id="PR00756">
    <property type="entry name" value="ALADIPTASE"/>
</dbReference>
<dbReference type="Proteomes" id="UP000428260">
    <property type="component" value="Chromosome"/>
</dbReference>
<keyword evidence="12" id="KW-0732">Signal</keyword>
<dbReference type="InterPro" id="IPR045357">
    <property type="entry name" value="Aminopeptidase_N-like_N"/>
</dbReference>
<feature type="domain" description="Peptidase M1 membrane alanine aminopeptidase" evidence="13">
    <location>
        <begin position="250"/>
        <end position="455"/>
    </location>
</feature>
<dbReference type="InterPro" id="IPR050344">
    <property type="entry name" value="Peptidase_M1_aminopeptidases"/>
</dbReference>
<dbReference type="EC" id="3.4.11.2" evidence="4"/>
<evidence type="ECO:0000313" key="16">
    <source>
        <dbReference type="Proteomes" id="UP000428260"/>
    </source>
</evidence>
<feature type="chain" id="PRO_5026180885" description="Aminopeptidase N" evidence="12">
    <location>
        <begin position="20"/>
        <end position="709"/>
    </location>
</feature>
<evidence type="ECO:0000256" key="8">
    <source>
        <dbReference type="ARBA" id="ARBA00022723"/>
    </source>
</evidence>
<evidence type="ECO:0000313" key="15">
    <source>
        <dbReference type="EMBL" id="QGY46797.1"/>
    </source>
</evidence>
<dbReference type="Gene3D" id="1.10.390.10">
    <property type="entry name" value="Neutral Protease Domain 2"/>
    <property type="match status" value="1"/>
</dbReference>
<keyword evidence="7" id="KW-0645">Protease</keyword>
<dbReference type="Pfam" id="PF17900">
    <property type="entry name" value="Peptidase_M1_N"/>
    <property type="match status" value="1"/>
</dbReference>
<dbReference type="Gene3D" id="2.60.40.1730">
    <property type="entry name" value="tricorn interacting facor f3 domain"/>
    <property type="match status" value="1"/>
</dbReference>
<sequence>MKNIILISIFFIFSLMAHSQIADVAGLPVSPERSRDYDAIHYKISLSVDFDKKYLEGQNTITLASLTNGLKKIKLDAESILVTDVLSNKGVHLDFYQTEENLFIKTARSYGDNDTITFTVKYHLSEPVPGLRFIEAKGNRPEQVSSDCFPNKARQWIPCYDFPNDKATQEMIITTNSKYKVLSNGRFIRKTENNNGTSTWHWRQENPNSTYLINLSIADYLVVKDSLQNLPVNYWVYHSMADDVERVFGKTPYMIEFFNHLYNYEYPWAKYDQVVSGYIGGGAEATSATLLGEGIVTDEYTEQDYYREYVIAHEIAHQWWGDLITCRSWEHTWLNESFGTYSDHLYTSYDKGKDEGDYDLLTKKNNYLEEAHNRFMRPIVYLNYEQPGDNFNRHTYEKGACTLHLFRYILGDDIFFRVISAFLHKHEFQSVTTSDFIKCVKDVSGKNMDWFFDQYFYRPGHPVFNIRKTWDEENKELTLTIIQEQDKWENVPIYMIPVRLGIFSEGKKEVKEYWIREKTEDIKIHLDTEPDMVRFDDGNYILKEWTYRKSQKELLFQAINDDMTGRMWAVNQLAQYKDEPKTLELWKRIAEGDVFWAVRSAAIEMIGKYHGEDNNDFLKKCAGDNRSKTRAAAIKAMGDLKESSNKDFFKKTFKTENSYAVKAEALIAIGKCGGKSDVSFLKEAGLQKSYSNVVAKASQKAIQIISENE</sequence>
<dbReference type="SUPFAM" id="SSF63737">
    <property type="entry name" value="Leukotriene A4 hydrolase N-terminal domain"/>
    <property type="match status" value="1"/>
</dbReference>
<evidence type="ECO:0000256" key="7">
    <source>
        <dbReference type="ARBA" id="ARBA00022670"/>
    </source>
</evidence>
<dbReference type="GO" id="GO:0016285">
    <property type="term" value="F:alanyl aminopeptidase activity"/>
    <property type="evidence" value="ECO:0007669"/>
    <property type="project" value="UniProtKB-EC"/>
</dbReference>
<feature type="domain" description="Aminopeptidase N-like N-terminal" evidence="14">
    <location>
        <begin position="40"/>
        <end position="212"/>
    </location>
</feature>
<keyword evidence="8" id="KW-0479">Metal-binding</keyword>
<dbReference type="GO" id="GO:0016020">
    <property type="term" value="C:membrane"/>
    <property type="evidence" value="ECO:0007669"/>
    <property type="project" value="TreeGrafter"/>
</dbReference>
<comment type="catalytic activity">
    <reaction evidence="1">
        <text>Release of an N-terminal amino acid, Xaa-|-Yaa- from a peptide, amide or arylamide. Xaa is preferably Ala, but may be most amino acids including Pro (slow action). When a terminal hydrophobic residue is followed by a prolyl residue, the two may be released as an intact Xaa-Pro dipeptide.</text>
        <dbReference type="EC" id="3.4.11.2"/>
    </reaction>
</comment>
<dbReference type="PANTHER" id="PTHR11533">
    <property type="entry name" value="PROTEASE M1 ZINC METALLOPROTEASE"/>
    <property type="match status" value="1"/>
</dbReference>
<evidence type="ECO:0000256" key="1">
    <source>
        <dbReference type="ARBA" id="ARBA00000098"/>
    </source>
</evidence>
<dbReference type="InterPro" id="IPR042097">
    <property type="entry name" value="Aminopeptidase_N-like_N_sf"/>
</dbReference>
<evidence type="ECO:0000256" key="11">
    <source>
        <dbReference type="ARBA" id="ARBA00023049"/>
    </source>
</evidence>
<dbReference type="InterPro" id="IPR001930">
    <property type="entry name" value="Peptidase_M1"/>
</dbReference>
<dbReference type="GO" id="GO:0042277">
    <property type="term" value="F:peptide binding"/>
    <property type="evidence" value="ECO:0007669"/>
    <property type="project" value="TreeGrafter"/>
</dbReference>
<dbReference type="InterPro" id="IPR016024">
    <property type="entry name" value="ARM-type_fold"/>
</dbReference>
<evidence type="ECO:0000256" key="12">
    <source>
        <dbReference type="SAM" id="SignalP"/>
    </source>
</evidence>
<gene>
    <name evidence="15" type="ORF">GM418_25000</name>
</gene>
<dbReference type="InterPro" id="IPR027268">
    <property type="entry name" value="Peptidase_M4/M1_CTD_sf"/>
</dbReference>
<dbReference type="GO" id="GO:0006508">
    <property type="term" value="P:proteolysis"/>
    <property type="evidence" value="ECO:0007669"/>
    <property type="project" value="UniProtKB-KW"/>
</dbReference>
<proteinExistence type="inferred from homology"/>
<evidence type="ECO:0000256" key="10">
    <source>
        <dbReference type="ARBA" id="ARBA00022833"/>
    </source>
</evidence>
<dbReference type="GO" id="GO:0008270">
    <property type="term" value="F:zinc ion binding"/>
    <property type="evidence" value="ECO:0007669"/>
    <property type="project" value="InterPro"/>
</dbReference>